<evidence type="ECO:0000313" key="1">
    <source>
        <dbReference type="EMBL" id="MBX12827.1"/>
    </source>
</evidence>
<reference evidence="1" key="1">
    <citation type="submission" date="2018-02" db="EMBL/GenBank/DDBJ databases">
        <title>Rhizophora mucronata_Transcriptome.</title>
        <authorList>
            <person name="Meera S.P."/>
            <person name="Sreeshan A."/>
            <person name="Augustine A."/>
        </authorList>
    </citation>
    <scope>NUCLEOTIDE SEQUENCE</scope>
    <source>
        <tissue evidence="1">Leaf</tissue>
    </source>
</reference>
<proteinExistence type="predicted"/>
<dbReference type="EMBL" id="GGEC01032343">
    <property type="protein sequence ID" value="MBX12827.1"/>
    <property type="molecule type" value="Transcribed_RNA"/>
</dbReference>
<protein>
    <submittedName>
        <fullName evidence="1">Uncharacterized protein</fullName>
    </submittedName>
</protein>
<name>A0A2P2L4C2_RHIMU</name>
<accession>A0A2P2L4C2</accession>
<dbReference type="AlphaFoldDB" id="A0A2P2L4C2"/>
<sequence length="46" mass="5474">MKLFCYFLLEFGHWIEVTYTSFVKKRGETLCFSVLVTNRVTELPLN</sequence>
<organism evidence="1">
    <name type="scientific">Rhizophora mucronata</name>
    <name type="common">Asiatic mangrove</name>
    <dbReference type="NCBI Taxonomy" id="61149"/>
    <lineage>
        <taxon>Eukaryota</taxon>
        <taxon>Viridiplantae</taxon>
        <taxon>Streptophyta</taxon>
        <taxon>Embryophyta</taxon>
        <taxon>Tracheophyta</taxon>
        <taxon>Spermatophyta</taxon>
        <taxon>Magnoliopsida</taxon>
        <taxon>eudicotyledons</taxon>
        <taxon>Gunneridae</taxon>
        <taxon>Pentapetalae</taxon>
        <taxon>rosids</taxon>
        <taxon>fabids</taxon>
        <taxon>Malpighiales</taxon>
        <taxon>Rhizophoraceae</taxon>
        <taxon>Rhizophora</taxon>
    </lineage>
</organism>